<dbReference type="AlphaFoldDB" id="A0AAV1UH10"/>
<reference evidence="1" key="1">
    <citation type="submission" date="2024-01" db="EMBL/GenBank/DDBJ databases">
        <authorList>
            <person name="Webb A."/>
        </authorList>
    </citation>
    <scope>NUCLEOTIDE SEQUENCE</scope>
    <source>
        <strain evidence="1">Pm1</strain>
    </source>
</reference>
<dbReference type="Proteomes" id="UP001162060">
    <property type="component" value="Unassembled WGS sequence"/>
</dbReference>
<evidence type="ECO:0000313" key="2">
    <source>
        <dbReference type="Proteomes" id="UP001162060"/>
    </source>
</evidence>
<dbReference type="EMBL" id="CAKLBY020000190">
    <property type="protein sequence ID" value="CAK7932715.1"/>
    <property type="molecule type" value="Genomic_DNA"/>
</dbReference>
<evidence type="ECO:0000313" key="1">
    <source>
        <dbReference type="EMBL" id="CAK7932715.1"/>
    </source>
</evidence>
<sequence>MLLRLASGLEAQAAATLHELARGGDALGHVDFSCEAGRAHVHGVGLDLSAADAACTGSREG</sequence>
<protein>
    <submittedName>
        <fullName evidence="1">Uncharacterized protein</fullName>
    </submittedName>
</protein>
<comment type="caution">
    <text evidence="1">The sequence shown here is derived from an EMBL/GenBank/DDBJ whole genome shotgun (WGS) entry which is preliminary data.</text>
</comment>
<proteinExistence type="predicted"/>
<accession>A0AAV1UH10</accession>
<organism evidence="1 2">
    <name type="scientific">Peronospora matthiolae</name>
    <dbReference type="NCBI Taxonomy" id="2874970"/>
    <lineage>
        <taxon>Eukaryota</taxon>
        <taxon>Sar</taxon>
        <taxon>Stramenopiles</taxon>
        <taxon>Oomycota</taxon>
        <taxon>Peronosporomycetes</taxon>
        <taxon>Peronosporales</taxon>
        <taxon>Peronosporaceae</taxon>
        <taxon>Peronospora</taxon>
    </lineage>
</organism>
<name>A0AAV1UH10_9STRA</name>
<gene>
    <name evidence="1" type="ORF">PM001_LOCUS17865</name>
</gene>